<dbReference type="Gene3D" id="1.10.1040.10">
    <property type="entry name" value="N-(1-d-carboxylethyl)-l-norvaline Dehydrogenase, domain 2"/>
    <property type="match status" value="1"/>
</dbReference>
<accession>A0A178ZMA2</accession>
<feature type="active site" description="Proton acceptor" evidence="7">
    <location>
        <position position="196"/>
    </location>
</feature>
<evidence type="ECO:0000256" key="5">
    <source>
        <dbReference type="ARBA" id="ARBA00023064"/>
    </source>
</evidence>
<dbReference type="InterPro" id="IPR006114">
    <property type="entry name" value="6PGDH_C"/>
</dbReference>
<evidence type="ECO:0000256" key="1">
    <source>
        <dbReference type="ARBA" id="ARBA00004874"/>
    </source>
</evidence>
<comment type="caution">
    <text evidence="9">The sequence shown here is derived from an EMBL/GenBank/DDBJ whole genome shotgun (WGS) entry which is preliminary data.</text>
</comment>
<evidence type="ECO:0000256" key="7">
    <source>
        <dbReference type="PIRSR" id="PIRSR000109-1"/>
    </source>
</evidence>
<keyword evidence="6" id="KW-0570">Pentose shunt</keyword>
<dbReference type="EMBL" id="LVYI01000004">
    <property type="protein sequence ID" value="OAP60772.1"/>
    <property type="molecule type" value="Genomic_DNA"/>
</dbReference>
<dbReference type="InterPro" id="IPR036291">
    <property type="entry name" value="NAD(P)-bd_dom_sf"/>
</dbReference>
<dbReference type="InterPro" id="IPR006183">
    <property type="entry name" value="Pgluconate_DH"/>
</dbReference>
<dbReference type="GO" id="GO:0050661">
    <property type="term" value="F:NADP binding"/>
    <property type="evidence" value="ECO:0007669"/>
    <property type="project" value="InterPro"/>
</dbReference>
<dbReference type="STRING" id="1367422.A0A178ZMA2"/>
<gene>
    <name evidence="9" type="ORF">AYL99_05774</name>
</gene>
<dbReference type="Gene3D" id="3.40.50.720">
    <property type="entry name" value="NAD(P)-binding Rossmann-like Domain"/>
    <property type="match status" value="1"/>
</dbReference>
<keyword evidence="4" id="KW-0560">Oxidoreductase</keyword>
<dbReference type="GeneID" id="30009942"/>
<dbReference type="PIRSF" id="PIRSF000109">
    <property type="entry name" value="6PGD"/>
    <property type="match status" value="1"/>
</dbReference>
<dbReference type="GO" id="GO:0004616">
    <property type="term" value="F:phosphogluconate dehydrogenase (decarboxylating) activity"/>
    <property type="evidence" value="ECO:0007669"/>
    <property type="project" value="UniProtKB-EC"/>
</dbReference>
<dbReference type="AlphaFoldDB" id="A0A178ZMA2"/>
<dbReference type="Pfam" id="PF00393">
    <property type="entry name" value="6PGD"/>
    <property type="match status" value="1"/>
</dbReference>
<evidence type="ECO:0000313" key="10">
    <source>
        <dbReference type="Proteomes" id="UP000078343"/>
    </source>
</evidence>
<dbReference type="SMART" id="SM01350">
    <property type="entry name" value="6PGD"/>
    <property type="match status" value="1"/>
</dbReference>
<reference evidence="9 10" key="1">
    <citation type="submission" date="2016-04" db="EMBL/GenBank/DDBJ databases">
        <title>Draft genome of Fonsecaea erecta CBS 125763.</title>
        <authorList>
            <person name="Weiss V.A."/>
            <person name="Vicente V.A."/>
            <person name="Raittz R.T."/>
            <person name="Moreno L.F."/>
            <person name="De Souza E.M."/>
            <person name="Pedrosa F.O."/>
            <person name="Steffens M.B."/>
            <person name="Faoro H."/>
            <person name="Tadra-Sfeir M.Z."/>
            <person name="Najafzadeh M.J."/>
            <person name="Felipe M.S."/>
            <person name="Teixeira M."/>
            <person name="Sun J."/>
            <person name="Xi L."/>
            <person name="Gomes R."/>
            <person name="De Azevedo C.M."/>
            <person name="Salgado C.G."/>
            <person name="Da Silva M.B."/>
            <person name="Nascimento M.F."/>
            <person name="Queiroz-Telles F."/>
            <person name="Attili D.S."/>
            <person name="Gorbushina A."/>
        </authorList>
    </citation>
    <scope>NUCLEOTIDE SEQUENCE [LARGE SCALE GENOMIC DNA]</scope>
    <source>
        <strain evidence="9 10">CBS 125763</strain>
    </source>
</reference>
<sequence length="525" mass="57305">MGQEDAPEFKKLGMIGVGSMGGMMSLLYAEHGVEVHYYDPSEENVKQLQEHAEHIHASDRIVHQKDYKELCESISSPDSPKLFVFSIPHGSVGDKTVESLRPYLKSGDIILDCSNEDWRNTERRQKTLEPDGIHYIGCGVSGGYQSARHGPSMSPGGDAETLKKIIPFLKRVAAKDKQGRPCTTCIGPAGSGHYVKMVHNGIEQGMMSAIAEVWFIMNKCLNMPYEKIADTFESWNASGPLRDNFLVNIGADINRTKDGEGKFVLASVLDKVVQDVDNSEGTGVWTCEETIRLHVPSPTIVSAHLFRLASADAAKRERVNKAFKGGVAQPATIKLEVPHEKALPSFLEDLKFSLYAAFLCAFVQGLSIIRAQDREQGWDLDYRAILQIWRGGCIIQSDAIADLLDGALAGAAPSDTPAESVIDELLAQDAVATELTTCLASLKNVILKAVAADAPVPALSATLEYVKYAGATELPTQFMEAELDYFGAHSFDLKSEAPGKPLKGSHHYEWKPPRGIFGDKLDGTK</sequence>
<dbReference type="InterPro" id="IPR006113">
    <property type="entry name" value="6PGDH_Gnd/GntZ"/>
</dbReference>
<dbReference type="SUPFAM" id="SSF51735">
    <property type="entry name" value="NAD(P)-binding Rossmann-fold domains"/>
    <property type="match status" value="1"/>
</dbReference>
<evidence type="ECO:0000313" key="9">
    <source>
        <dbReference type="EMBL" id="OAP60772.1"/>
    </source>
</evidence>
<evidence type="ECO:0000256" key="2">
    <source>
        <dbReference type="ARBA" id="ARBA00008419"/>
    </source>
</evidence>
<dbReference type="GO" id="GO:0006098">
    <property type="term" value="P:pentose-phosphate shunt"/>
    <property type="evidence" value="ECO:0007669"/>
    <property type="project" value="UniProtKB-UniPathway"/>
</dbReference>
<evidence type="ECO:0000256" key="3">
    <source>
        <dbReference type="ARBA" id="ARBA00013011"/>
    </source>
</evidence>
<dbReference type="SUPFAM" id="SSF48179">
    <property type="entry name" value="6-phosphogluconate dehydrogenase C-terminal domain-like"/>
    <property type="match status" value="1"/>
</dbReference>
<dbReference type="PRINTS" id="PR00076">
    <property type="entry name" value="6PGDHDRGNASE"/>
</dbReference>
<evidence type="ECO:0000256" key="6">
    <source>
        <dbReference type="ARBA" id="ARBA00023126"/>
    </source>
</evidence>
<dbReference type="UniPathway" id="UPA00115">
    <property type="reaction ID" value="UER00410"/>
</dbReference>
<dbReference type="InterPro" id="IPR013328">
    <property type="entry name" value="6PGD_dom2"/>
</dbReference>
<keyword evidence="5" id="KW-0311">Gluconate utilization</keyword>
<dbReference type="OrthoDB" id="434986at2759"/>
<dbReference type="Pfam" id="PF03446">
    <property type="entry name" value="NAD_binding_2"/>
    <property type="match status" value="1"/>
</dbReference>
<comment type="pathway">
    <text evidence="1">Carbohydrate degradation; pentose phosphate pathway; D-ribulose 5-phosphate from D-glucose 6-phosphate (oxidative stage): step 3/3.</text>
</comment>
<feature type="active site" description="Proton donor" evidence="7">
    <location>
        <position position="203"/>
    </location>
</feature>
<dbReference type="InterPro" id="IPR008927">
    <property type="entry name" value="6-PGluconate_DH-like_C_sf"/>
</dbReference>
<proteinExistence type="inferred from homology"/>
<feature type="domain" description="6-phosphogluconate dehydrogenase C-terminal" evidence="8">
    <location>
        <begin position="192"/>
        <end position="511"/>
    </location>
</feature>
<dbReference type="RefSeq" id="XP_018694139.1">
    <property type="nucleotide sequence ID" value="XM_018837286.1"/>
</dbReference>
<dbReference type="GO" id="GO:0019521">
    <property type="term" value="P:D-gluconate metabolic process"/>
    <property type="evidence" value="ECO:0007669"/>
    <property type="project" value="UniProtKB-KW"/>
</dbReference>
<dbReference type="InterPro" id="IPR006115">
    <property type="entry name" value="6PGDH_NADP-bd"/>
</dbReference>
<evidence type="ECO:0000256" key="4">
    <source>
        <dbReference type="ARBA" id="ARBA00023002"/>
    </source>
</evidence>
<evidence type="ECO:0000259" key="8">
    <source>
        <dbReference type="SMART" id="SM01350"/>
    </source>
</evidence>
<name>A0A178ZMA2_9EURO</name>
<dbReference type="PANTHER" id="PTHR11811">
    <property type="entry name" value="6-PHOSPHOGLUCONATE DEHYDROGENASE"/>
    <property type="match status" value="1"/>
</dbReference>
<dbReference type="FunFam" id="3.40.50.720:FF:000634">
    <property type="entry name" value="6-phosphogluconate dehydrogenase, decarboxylating"/>
    <property type="match status" value="1"/>
</dbReference>
<protein>
    <recommendedName>
        <fullName evidence="3">phosphogluconate dehydrogenase (NADP(+)-dependent, decarboxylating)</fullName>
        <ecNumber evidence="3">1.1.1.44</ecNumber>
    </recommendedName>
</protein>
<organism evidence="9 10">
    <name type="scientific">Fonsecaea erecta</name>
    <dbReference type="NCBI Taxonomy" id="1367422"/>
    <lineage>
        <taxon>Eukaryota</taxon>
        <taxon>Fungi</taxon>
        <taxon>Dikarya</taxon>
        <taxon>Ascomycota</taxon>
        <taxon>Pezizomycotina</taxon>
        <taxon>Eurotiomycetes</taxon>
        <taxon>Chaetothyriomycetidae</taxon>
        <taxon>Chaetothyriales</taxon>
        <taxon>Herpotrichiellaceae</taxon>
        <taxon>Fonsecaea</taxon>
    </lineage>
</organism>
<comment type="similarity">
    <text evidence="2">Belongs to the 6-phosphogluconate dehydrogenase family.</text>
</comment>
<keyword evidence="10" id="KW-1185">Reference proteome</keyword>
<dbReference type="EC" id="1.1.1.44" evidence="3"/>
<dbReference type="Proteomes" id="UP000078343">
    <property type="component" value="Unassembled WGS sequence"/>
</dbReference>